<dbReference type="RefSeq" id="YP_009188075.1">
    <property type="nucleotide sequence ID" value="NC_028662.1"/>
</dbReference>
<proteinExistence type="predicted"/>
<dbReference type="Proteomes" id="UP000203948">
    <property type="component" value="Segment"/>
</dbReference>
<evidence type="ECO:0000313" key="1">
    <source>
        <dbReference type="EMBL" id="ALA48194.1"/>
    </source>
</evidence>
<dbReference type="GeneID" id="26517128"/>
<name>A0A0N9BDT2_9CAUD</name>
<dbReference type="EMBL" id="KT206225">
    <property type="protein sequence ID" value="ALA48194.1"/>
    <property type="molecule type" value="Genomic_DNA"/>
</dbReference>
<reference evidence="1 2" key="1">
    <citation type="journal article" date="2016" name="Arch. Virol.">
        <title>Genome sequence of a cluster A13 mycobacteriophage detected in Mycobacterium phlei over a half century ago.</title>
        <authorList>
            <person name="Marton S."/>
            <person name="Feher E."/>
            <person name="Horvath B."/>
            <person name="Haber K."/>
            <person name="Somogyi P."/>
            <person name="Minarovits J."/>
            <person name="Banyai K."/>
        </authorList>
    </citation>
    <scope>NUCLEOTIDE SEQUENCE [LARGE SCALE GENOMIC DNA]</scope>
</reference>
<protein>
    <submittedName>
        <fullName evidence="1">Uncharacterized protein</fullName>
    </submittedName>
</protein>
<keyword evidence="2" id="KW-1185">Reference proteome</keyword>
<sequence length="86" mass="9809">MADQWVNIVFLQGDEYDNIADMSIEELVGYLAYWDYGSETDFADTRDGEPWGSADDLYEVEDCGTTYTLSINRAIGYVGLHRRPLD</sequence>
<dbReference type="KEGG" id="vg:26517128"/>
<organism evidence="1 2">
    <name type="scientific">Mycobacterium phage Phlei</name>
    <dbReference type="NCBI Taxonomy" id="1690684"/>
    <lineage>
        <taxon>Viruses</taxon>
        <taxon>Duplodnaviria</taxon>
        <taxon>Heunggongvirae</taxon>
        <taxon>Uroviricota</taxon>
        <taxon>Caudoviricetes</taxon>
        <taxon>Phleivirus</taxon>
        <taxon>Phleivirus Phlei</taxon>
    </lineage>
</organism>
<evidence type="ECO:0000313" key="2">
    <source>
        <dbReference type="Proteomes" id="UP000203948"/>
    </source>
</evidence>
<accession>A0A0N9BDT2</accession>